<dbReference type="Gene3D" id="3.30.420.40">
    <property type="match status" value="2"/>
</dbReference>
<dbReference type="PANTHER" id="PTHR18964">
    <property type="entry name" value="ROK (REPRESSOR, ORF, KINASE) FAMILY"/>
    <property type="match status" value="1"/>
</dbReference>
<dbReference type="InterPro" id="IPR043129">
    <property type="entry name" value="ATPase_NBD"/>
</dbReference>
<dbReference type="CDD" id="cd23763">
    <property type="entry name" value="ASKHA_ATPase_ROK"/>
    <property type="match status" value="1"/>
</dbReference>
<dbReference type="InterPro" id="IPR000600">
    <property type="entry name" value="ROK"/>
</dbReference>
<keyword evidence="3" id="KW-1185">Reference proteome</keyword>
<gene>
    <name evidence="2" type="ORF">QEH59_17235</name>
</gene>
<dbReference type="SUPFAM" id="SSF53067">
    <property type="entry name" value="Actin-like ATPase domain"/>
    <property type="match status" value="1"/>
</dbReference>
<protein>
    <submittedName>
        <fullName evidence="2">ROK family protein</fullName>
    </submittedName>
</protein>
<comment type="caution">
    <text evidence="2">The sequence shown here is derived from an EMBL/GenBank/DDBJ whole genome shotgun (WGS) entry which is preliminary data.</text>
</comment>
<comment type="similarity">
    <text evidence="1">Belongs to the ROK (NagC/XylR) family.</text>
</comment>
<dbReference type="PANTHER" id="PTHR18964:SF149">
    <property type="entry name" value="BIFUNCTIONAL UDP-N-ACETYLGLUCOSAMINE 2-EPIMERASE_N-ACETYLMANNOSAMINE KINASE"/>
    <property type="match status" value="1"/>
</dbReference>
<name>A0ABU1AN06_9BACT</name>
<proteinExistence type="inferred from homology"/>
<evidence type="ECO:0000313" key="3">
    <source>
        <dbReference type="Proteomes" id="UP001243717"/>
    </source>
</evidence>
<dbReference type="Proteomes" id="UP001243717">
    <property type="component" value="Unassembled WGS sequence"/>
</dbReference>
<dbReference type="EMBL" id="JARXIC010000051">
    <property type="protein sequence ID" value="MDQ8196182.1"/>
    <property type="molecule type" value="Genomic_DNA"/>
</dbReference>
<dbReference type="RefSeq" id="WP_308986618.1">
    <property type="nucleotide sequence ID" value="NZ_JARXIC010000051.1"/>
</dbReference>
<dbReference type="Pfam" id="PF00480">
    <property type="entry name" value="ROK"/>
    <property type="match status" value="1"/>
</dbReference>
<evidence type="ECO:0000313" key="2">
    <source>
        <dbReference type="EMBL" id="MDQ8196182.1"/>
    </source>
</evidence>
<sequence>MTTSSQASNTLKPWFLGFDIGGTKTAVILGRGIETVVVRRSFPTNEWASPSEALTALEASANELLRSNDLKREHLGAIGISCGGPLNPQQGIIKSPPNLPGWDEVKIVDWAQRTFACPAALRNDADACALAEWRLGAGRGCRHMVFLTYGTGMGAGLIINGALYTGANGCAGEVGHLRLASKGPVGFGKAGSFEGFCSGGGIARLAQLRAKEQGIGPRIGENCKYVSAKAIFKAAETGDTFAQAIVRESSEKLGQALALLVDTLNPERIILGSIFARAELQIRGHMESSLQAEALSSNVQACCIMPAELGEALGDHAALCIANEALNL</sequence>
<organism evidence="2 3">
    <name type="scientific">Thalassobacterium sedimentorum</name>
    <dbReference type="NCBI Taxonomy" id="3041258"/>
    <lineage>
        <taxon>Bacteria</taxon>
        <taxon>Pseudomonadati</taxon>
        <taxon>Verrucomicrobiota</taxon>
        <taxon>Opitutia</taxon>
        <taxon>Puniceicoccales</taxon>
        <taxon>Coraliomargaritaceae</taxon>
        <taxon>Thalassobacterium</taxon>
    </lineage>
</organism>
<reference evidence="2 3" key="1">
    <citation type="submission" date="2023-04" db="EMBL/GenBank/DDBJ databases">
        <title>A novel bacteria isolated from coastal sediment.</title>
        <authorList>
            <person name="Liu X.-J."/>
            <person name="Du Z.-J."/>
        </authorList>
    </citation>
    <scope>NUCLEOTIDE SEQUENCE [LARGE SCALE GENOMIC DNA]</scope>
    <source>
        <strain evidence="2 3">SDUM461004</strain>
    </source>
</reference>
<accession>A0ABU1AN06</accession>
<evidence type="ECO:0000256" key="1">
    <source>
        <dbReference type="ARBA" id="ARBA00006479"/>
    </source>
</evidence>